<proteinExistence type="predicted"/>
<feature type="domain" description="Sulfatase N-terminal" evidence="9">
    <location>
        <begin position="234"/>
        <end position="520"/>
    </location>
</feature>
<dbReference type="InterPro" id="IPR000917">
    <property type="entry name" value="Sulfatase_N"/>
</dbReference>
<keyword evidence="4 11" id="KW-0808">Transferase</keyword>
<evidence type="ECO:0000256" key="6">
    <source>
        <dbReference type="ARBA" id="ARBA00022989"/>
    </source>
</evidence>
<feature type="transmembrane region" description="Helical" evidence="8">
    <location>
        <begin position="12"/>
        <end position="33"/>
    </location>
</feature>
<dbReference type="InterPro" id="IPR017850">
    <property type="entry name" value="Alkaline_phosphatase_core_sf"/>
</dbReference>
<dbReference type="EMBL" id="JAVDBT010000007">
    <property type="protein sequence ID" value="MDQ2066599.1"/>
    <property type="molecule type" value="Genomic_DNA"/>
</dbReference>
<dbReference type="Gene3D" id="3.40.720.10">
    <property type="entry name" value="Alkaline Phosphatase, subunit A"/>
    <property type="match status" value="1"/>
</dbReference>
<dbReference type="Proteomes" id="UP001239680">
    <property type="component" value="Unassembled WGS sequence"/>
</dbReference>
<dbReference type="InterPro" id="IPR040423">
    <property type="entry name" value="PEA_transferase"/>
</dbReference>
<organism evidence="11 12">
    <name type="scientific">Pseudogemmobacter lacusdianii</name>
    <dbReference type="NCBI Taxonomy" id="3069608"/>
    <lineage>
        <taxon>Bacteria</taxon>
        <taxon>Pseudomonadati</taxon>
        <taxon>Pseudomonadota</taxon>
        <taxon>Alphaproteobacteria</taxon>
        <taxon>Rhodobacterales</taxon>
        <taxon>Paracoccaceae</taxon>
        <taxon>Pseudogemmobacter</taxon>
    </lineage>
</organism>
<dbReference type="Pfam" id="PF08019">
    <property type="entry name" value="EptA_B_N"/>
    <property type="match status" value="1"/>
</dbReference>
<keyword evidence="6 8" id="KW-1133">Transmembrane helix</keyword>
<gene>
    <name evidence="11" type="ORF">Q9295_09445</name>
</gene>
<feature type="transmembrane region" description="Helical" evidence="8">
    <location>
        <begin position="149"/>
        <end position="171"/>
    </location>
</feature>
<evidence type="ECO:0000256" key="8">
    <source>
        <dbReference type="SAM" id="Phobius"/>
    </source>
</evidence>
<dbReference type="InterPro" id="IPR058130">
    <property type="entry name" value="PEA_transf_C"/>
</dbReference>
<evidence type="ECO:0000313" key="12">
    <source>
        <dbReference type="Proteomes" id="UP001239680"/>
    </source>
</evidence>
<dbReference type="CDD" id="cd16017">
    <property type="entry name" value="LptA"/>
    <property type="match status" value="1"/>
</dbReference>
<evidence type="ECO:0000256" key="4">
    <source>
        <dbReference type="ARBA" id="ARBA00022679"/>
    </source>
</evidence>
<feature type="transmembrane region" description="Helical" evidence="8">
    <location>
        <begin position="45"/>
        <end position="62"/>
    </location>
</feature>
<accession>A0ABU0VY09</accession>
<dbReference type="NCBIfam" id="NF028537">
    <property type="entry name" value="P_eth_NH2_trans"/>
    <property type="match status" value="1"/>
</dbReference>
<evidence type="ECO:0000256" key="7">
    <source>
        <dbReference type="ARBA" id="ARBA00023136"/>
    </source>
</evidence>
<keyword evidence="12" id="KW-1185">Reference proteome</keyword>
<evidence type="ECO:0000259" key="9">
    <source>
        <dbReference type="Pfam" id="PF00884"/>
    </source>
</evidence>
<comment type="subcellular location">
    <subcellularLocation>
        <location evidence="1">Cell inner membrane</location>
        <topology evidence="1">Multi-pass membrane protein</topology>
    </subcellularLocation>
</comment>
<comment type="caution">
    <text evidence="11">The sequence shown here is derived from an EMBL/GenBank/DDBJ whole genome shotgun (WGS) entry which is preliminary data.</text>
</comment>
<name>A0ABU0VY09_9RHOB</name>
<dbReference type="PANTHER" id="PTHR30443">
    <property type="entry name" value="INNER MEMBRANE PROTEIN"/>
    <property type="match status" value="1"/>
</dbReference>
<evidence type="ECO:0000313" key="11">
    <source>
        <dbReference type="EMBL" id="MDQ2066599.1"/>
    </source>
</evidence>
<evidence type="ECO:0000256" key="2">
    <source>
        <dbReference type="ARBA" id="ARBA00022475"/>
    </source>
</evidence>
<evidence type="ECO:0000256" key="3">
    <source>
        <dbReference type="ARBA" id="ARBA00022519"/>
    </source>
</evidence>
<feature type="transmembrane region" description="Helical" evidence="8">
    <location>
        <begin position="116"/>
        <end position="137"/>
    </location>
</feature>
<dbReference type="GO" id="GO:0016740">
    <property type="term" value="F:transferase activity"/>
    <property type="evidence" value="ECO:0007669"/>
    <property type="project" value="UniProtKB-KW"/>
</dbReference>
<sequence>MNFPSLWRPRLSHTLLNLIVAGYILLALNHGFWNRLHAQFPDGDSRAIIFGLGVFALTMLLLELLGPGRLQRPIAALLILIAAGASYFERDFGVLIDREMVRNIFETTPTESGQLITPRMIVTLLLIGVLPALLVFWPKMRRVAPLHQLWRWPLGVMASFALMAAALFSHYKDYSALLRERHDVMGAYQPGASLAATWHFASEQWKAADPVVHAYGTDAAPGPYLAAATKPVLLVLFVGETARAQNFGLNGYARDTTPELSKRDVIGFSAATSCGTSTAVSVHCMFSGLGKSGYSRSEALSRENLLDVLSHAGLEVKWYDNNTGDQTVAKRIGWSRIDREIAPAACAEECTDEVFLPIIRKTAKEITTDTVLVLHMIGSHGPAYSRRYPRERAAFLPDCQSTQFSDCTAEEIVNAYDNSIRETDHVIAQSIDILEAQDRVIPALVFVSDHGESLGENGLYLHAAPAFMAPPEQINVPFVLWLSARFTSTFKLDRSCLSQGAAQPISHDNLFSTVLGLLNVDTRVRDPNLDLTNGC</sequence>
<feature type="transmembrane region" description="Helical" evidence="8">
    <location>
        <begin position="74"/>
        <end position="96"/>
    </location>
</feature>
<evidence type="ECO:0000259" key="10">
    <source>
        <dbReference type="Pfam" id="PF08019"/>
    </source>
</evidence>
<dbReference type="InterPro" id="IPR012549">
    <property type="entry name" value="EptA-like_N"/>
</dbReference>
<evidence type="ECO:0000256" key="1">
    <source>
        <dbReference type="ARBA" id="ARBA00004429"/>
    </source>
</evidence>
<dbReference type="PANTHER" id="PTHR30443:SF0">
    <property type="entry name" value="PHOSPHOETHANOLAMINE TRANSFERASE EPTA"/>
    <property type="match status" value="1"/>
</dbReference>
<keyword evidence="5 8" id="KW-0812">Transmembrane</keyword>
<dbReference type="SUPFAM" id="SSF53649">
    <property type="entry name" value="Alkaline phosphatase-like"/>
    <property type="match status" value="1"/>
</dbReference>
<reference evidence="11 12" key="1">
    <citation type="submission" date="2023-08" db="EMBL/GenBank/DDBJ databases">
        <title>Characterization of two Paracoccaceae strains isolated from Phycosphere and proposal of Xinfangfangia lacusdiani sp. nov.</title>
        <authorList>
            <person name="Deng Y."/>
            <person name="Zhang Y.Q."/>
        </authorList>
    </citation>
    <scope>NUCLEOTIDE SEQUENCE [LARGE SCALE GENOMIC DNA]</scope>
    <source>
        <strain evidence="11 12">CPCC 101601</strain>
    </source>
</reference>
<keyword evidence="7 8" id="KW-0472">Membrane</keyword>
<protein>
    <submittedName>
        <fullName evidence="11">Phosphoethanolamine--lipid A transferase</fullName>
    </submittedName>
</protein>
<dbReference type="RefSeq" id="WP_306680300.1">
    <property type="nucleotide sequence ID" value="NZ_JAVDBT010000007.1"/>
</dbReference>
<keyword evidence="3" id="KW-0997">Cell inner membrane</keyword>
<keyword evidence="2" id="KW-1003">Cell membrane</keyword>
<feature type="domain" description="Phosphoethanolamine transferase N-terminal" evidence="10">
    <location>
        <begin position="55"/>
        <end position="204"/>
    </location>
</feature>
<evidence type="ECO:0000256" key="5">
    <source>
        <dbReference type="ARBA" id="ARBA00022692"/>
    </source>
</evidence>
<dbReference type="Pfam" id="PF00884">
    <property type="entry name" value="Sulfatase"/>
    <property type="match status" value="1"/>
</dbReference>